<dbReference type="Pfam" id="PF01593">
    <property type="entry name" value="Amino_oxidase"/>
    <property type="match status" value="1"/>
</dbReference>
<dbReference type="PRINTS" id="PR00419">
    <property type="entry name" value="ADXRDTASE"/>
</dbReference>
<dbReference type="Gene3D" id="3.90.660.10">
    <property type="match status" value="1"/>
</dbReference>
<evidence type="ECO:0000313" key="2">
    <source>
        <dbReference type="EMBL" id="GHO58615.1"/>
    </source>
</evidence>
<sequence length="351" mass="38937">MTSIAILGAGCSGLAAAHVLQDAGWQVTLFEKSRDVGGRVATLSREGFIYDHGAQYIKPGAPASISWITGRFRTPDLIDIEKPVWVFNGQGEIQEGDAAQNAEEKWTYRSGLTTLPKQMARGLDIHLETRIDHVRQTPQGWWLVPEHGAAQGPFSRLLITFPLPQARELLQRSQLEPGLQEAIVAQLGGATYRPLLSIMLGYRPTPQRRPYYALVNIDKAHPISWLAWEHEKAPERVPSGAGLLIAQMAPDYSRVQWEREDSELVREGADMVAQLVQEEELATPIFSNVQRWRYALPDQKADSEQLHTLTLPSGLAFCGDGFVGGRVHRALEHGIQMASLLAYAPTPPDQQ</sequence>
<protein>
    <submittedName>
        <fullName evidence="2">FAD-dependent oxidoreductase</fullName>
    </submittedName>
</protein>
<evidence type="ECO:0000259" key="1">
    <source>
        <dbReference type="Pfam" id="PF01593"/>
    </source>
</evidence>
<gene>
    <name evidence="2" type="ORF">KSB_70900</name>
</gene>
<dbReference type="SUPFAM" id="SSF51905">
    <property type="entry name" value="FAD/NAD(P)-binding domain"/>
    <property type="match status" value="1"/>
</dbReference>
<dbReference type="InterPro" id="IPR036188">
    <property type="entry name" value="FAD/NAD-bd_sf"/>
</dbReference>
<organism evidence="2 3">
    <name type="scientific">Ktedonobacter robiniae</name>
    <dbReference type="NCBI Taxonomy" id="2778365"/>
    <lineage>
        <taxon>Bacteria</taxon>
        <taxon>Bacillati</taxon>
        <taxon>Chloroflexota</taxon>
        <taxon>Ktedonobacteria</taxon>
        <taxon>Ktedonobacterales</taxon>
        <taxon>Ktedonobacteraceae</taxon>
        <taxon>Ktedonobacter</taxon>
    </lineage>
</organism>
<keyword evidence="3" id="KW-1185">Reference proteome</keyword>
<dbReference type="Gene3D" id="3.50.50.60">
    <property type="entry name" value="FAD/NAD(P)-binding domain"/>
    <property type="match status" value="1"/>
</dbReference>
<evidence type="ECO:0000313" key="3">
    <source>
        <dbReference type="Proteomes" id="UP000654345"/>
    </source>
</evidence>
<comment type="caution">
    <text evidence="2">The sequence shown here is derived from an EMBL/GenBank/DDBJ whole genome shotgun (WGS) entry which is preliminary data.</text>
</comment>
<dbReference type="InterPro" id="IPR002937">
    <property type="entry name" value="Amino_oxidase"/>
</dbReference>
<accession>A0ABQ3V291</accession>
<dbReference type="RefSeq" id="WP_201374879.1">
    <property type="nucleotide sequence ID" value="NZ_BNJG01000003.1"/>
</dbReference>
<dbReference type="PANTHER" id="PTHR16128:SF5">
    <property type="entry name" value="FAD_NAD(P)-BINDING OXIDOREDUCTASE FAMILY PROTEIN"/>
    <property type="match status" value="1"/>
</dbReference>
<proteinExistence type="predicted"/>
<dbReference type="PANTHER" id="PTHR16128">
    <property type="entry name" value="FAD/NAD(P)-BINDING OXIDOREDUCTASE FAMILY PROTEIN"/>
    <property type="match status" value="1"/>
</dbReference>
<dbReference type="Proteomes" id="UP000654345">
    <property type="component" value="Unassembled WGS sequence"/>
</dbReference>
<dbReference type="EMBL" id="BNJG01000003">
    <property type="protein sequence ID" value="GHO58615.1"/>
    <property type="molecule type" value="Genomic_DNA"/>
</dbReference>
<reference evidence="2 3" key="1">
    <citation type="journal article" date="2021" name="Int. J. Syst. Evol. Microbiol.">
        <title>Reticulibacter mediterranei gen. nov., sp. nov., within the new family Reticulibacteraceae fam. nov., and Ktedonospora formicarum gen. nov., sp. nov., Ktedonobacter robiniae sp. nov., Dictyobacter formicarum sp. nov. and Dictyobacter arantiisoli sp. nov., belonging to the class Ktedonobacteria.</title>
        <authorList>
            <person name="Yabe S."/>
            <person name="Zheng Y."/>
            <person name="Wang C.M."/>
            <person name="Sakai Y."/>
            <person name="Abe K."/>
            <person name="Yokota A."/>
            <person name="Donadio S."/>
            <person name="Cavaletti L."/>
            <person name="Monciardini P."/>
        </authorList>
    </citation>
    <scope>NUCLEOTIDE SEQUENCE [LARGE SCALE GENOMIC DNA]</scope>
    <source>
        <strain evidence="2 3">SOSP1-30</strain>
    </source>
</reference>
<feature type="domain" description="Amine oxidase" evidence="1">
    <location>
        <begin position="98"/>
        <end position="339"/>
    </location>
</feature>
<name>A0ABQ3V291_9CHLR</name>
<dbReference type="Pfam" id="PF13450">
    <property type="entry name" value="NAD_binding_8"/>
    <property type="match status" value="1"/>
</dbReference>